<gene>
    <name evidence="1" type="ORF">FBU59_005838</name>
</gene>
<reference evidence="1" key="1">
    <citation type="submission" date="2022-07" db="EMBL/GenBank/DDBJ databases">
        <title>Phylogenomic reconstructions and comparative analyses of Kickxellomycotina fungi.</title>
        <authorList>
            <person name="Reynolds N.K."/>
            <person name="Stajich J.E."/>
            <person name="Barry K."/>
            <person name="Grigoriev I.V."/>
            <person name="Crous P."/>
            <person name="Smith M.E."/>
        </authorList>
    </citation>
    <scope>NUCLEOTIDE SEQUENCE</scope>
    <source>
        <strain evidence="1">NRRL 5244</strain>
    </source>
</reference>
<protein>
    <submittedName>
        <fullName evidence="1">Uncharacterized protein</fullName>
    </submittedName>
</protein>
<dbReference type="Proteomes" id="UP001150603">
    <property type="component" value="Unassembled WGS sequence"/>
</dbReference>
<keyword evidence="2" id="KW-1185">Reference proteome</keyword>
<evidence type="ECO:0000313" key="2">
    <source>
        <dbReference type="Proteomes" id="UP001150603"/>
    </source>
</evidence>
<proteinExistence type="predicted"/>
<dbReference type="EMBL" id="JANBPW010004831">
    <property type="protein sequence ID" value="KAJ1933993.1"/>
    <property type="molecule type" value="Genomic_DNA"/>
</dbReference>
<evidence type="ECO:0000313" key="1">
    <source>
        <dbReference type="EMBL" id="KAJ1933993.1"/>
    </source>
</evidence>
<organism evidence="1 2">
    <name type="scientific">Linderina macrospora</name>
    <dbReference type="NCBI Taxonomy" id="4868"/>
    <lineage>
        <taxon>Eukaryota</taxon>
        <taxon>Fungi</taxon>
        <taxon>Fungi incertae sedis</taxon>
        <taxon>Zoopagomycota</taxon>
        <taxon>Kickxellomycotina</taxon>
        <taxon>Kickxellomycetes</taxon>
        <taxon>Kickxellales</taxon>
        <taxon>Kickxellaceae</taxon>
        <taxon>Linderina</taxon>
    </lineage>
</organism>
<name>A0ACC1J1U9_9FUNG</name>
<sequence>MRTWLQTMLQLDSGWPGTTRDITEPGPILDPLNPARVSLAFQALLNVAVLHSNKGAASTSAAGNGGGAGTGSSGQTASTAGTRLVRPPFPGVSLFSGLDIFRQQAAAAAGPQSDDSAAMDSSGVGPTSSRPGAGNPGSTAHGFSPIPGGEPASYPAINADALPENVRNSLATTITVMSRYVNFLYPVFGHYVLADERLWRLTRTVPPFSSVVLTGSSLNMSNTAMFWSRDKSISGIQPIGGGGGGGVSGGIQGSNGGGISDGGGNGGSSAVLAGGTANSTAGNINNGGIGGVGGSGGGVGGVGGNGGGGTRAIAGDDSGNGRYLDSAGSGSSGTGHKEPGNHGLRRSGAGGGGATVASIRLATPRYPAERQGYVDLLTTYARYVARASMLWSQVDTRKLVETLVQSILHVDQQLASESRSCLLDILRPYPPVQPGTMFPDI</sequence>
<accession>A0ACC1J1U9</accession>
<feature type="non-terminal residue" evidence="1">
    <location>
        <position position="441"/>
    </location>
</feature>
<comment type="caution">
    <text evidence="1">The sequence shown here is derived from an EMBL/GenBank/DDBJ whole genome shotgun (WGS) entry which is preliminary data.</text>
</comment>